<proteinExistence type="predicted"/>
<name>A0AAD7ZQK7_DIPPU</name>
<reference evidence="1" key="2">
    <citation type="submission" date="2023-05" db="EMBL/GenBank/DDBJ databases">
        <authorList>
            <person name="Fouks B."/>
        </authorList>
    </citation>
    <scope>NUCLEOTIDE SEQUENCE</scope>
    <source>
        <strain evidence="1">Stay&amp;Tobe</strain>
        <tissue evidence="1">Testes</tissue>
    </source>
</reference>
<comment type="caution">
    <text evidence="1">The sequence shown here is derived from an EMBL/GenBank/DDBJ whole genome shotgun (WGS) entry which is preliminary data.</text>
</comment>
<dbReference type="AlphaFoldDB" id="A0AAD7ZQK7"/>
<dbReference type="EMBL" id="JASPKZ010007315">
    <property type="protein sequence ID" value="KAJ9585049.1"/>
    <property type="molecule type" value="Genomic_DNA"/>
</dbReference>
<sequence length="57" mass="6345">DIEIPTCCANFVVSNLVTRTWIVDLEGGNCPGKFRINSSRTRRADSKLTSSRTSGWQ</sequence>
<feature type="non-terminal residue" evidence="1">
    <location>
        <position position="57"/>
    </location>
</feature>
<evidence type="ECO:0000313" key="1">
    <source>
        <dbReference type="EMBL" id="KAJ9585049.1"/>
    </source>
</evidence>
<reference evidence="1" key="1">
    <citation type="journal article" date="2023" name="IScience">
        <title>Live-bearing cockroach genome reveals convergent evolutionary mechanisms linked to viviparity in insects and beyond.</title>
        <authorList>
            <person name="Fouks B."/>
            <person name="Harrison M.C."/>
            <person name="Mikhailova A.A."/>
            <person name="Marchal E."/>
            <person name="English S."/>
            <person name="Carruthers M."/>
            <person name="Jennings E.C."/>
            <person name="Chiamaka E.L."/>
            <person name="Frigard R.A."/>
            <person name="Pippel M."/>
            <person name="Attardo G.M."/>
            <person name="Benoit J.B."/>
            <person name="Bornberg-Bauer E."/>
            <person name="Tobe S.S."/>
        </authorList>
    </citation>
    <scope>NUCLEOTIDE SEQUENCE</scope>
    <source>
        <strain evidence="1">Stay&amp;Tobe</strain>
    </source>
</reference>
<protein>
    <submittedName>
        <fullName evidence="1">Uncharacterized protein</fullName>
    </submittedName>
</protein>
<evidence type="ECO:0000313" key="2">
    <source>
        <dbReference type="Proteomes" id="UP001233999"/>
    </source>
</evidence>
<gene>
    <name evidence="1" type="ORF">L9F63_020604</name>
</gene>
<dbReference type="Proteomes" id="UP001233999">
    <property type="component" value="Unassembled WGS sequence"/>
</dbReference>
<feature type="non-terminal residue" evidence="1">
    <location>
        <position position="1"/>
    </location>
</feature>
<keyword evidence="2" id="KW-1185">Reference proteome</keyword>
<organism evidence="1 2">
    <name type="scientific">Diploptera punctata</name>
    <name type="common">Pacific beetle cockroach</name>
    <dbReference type="NCBI Taxonomy" id="6984"/>
    <lineage>
        <taxon>Eukaryota</taxon>
        <taxon>Metazoa</taxon>
        <taxon>Ecdysozoa</taxon>
        <taxon>Arthropoda</taxon>
        <taxon>Hexapoda</taxon>
        <taxon>Insecta</taxon>
        <taxon>Pterygota</taxon>
        <taxon>Neoptera</taxon>
        <taxon>Polyneoptera</taxon>
        <taxon>Dictyoptera</taxon>
        <taxon>Blattodea</taxon>
        <taxon>Blaberoidea</taxon>
        <taxon>Blaberidae</taxon>
        <taxon>Diplopterinae</taxon>
        <taxon>Diploptera</taxon>
    </lineage>
</organism>
<accession>A0AAD7ZQK7</accession>